<evidence type="ECO:0000313" key="2">
    <source>
        <dbReference type="EMBL" id="REG99123.1"/>
    </source>
</evidence>
<keyword evidence="1" id="KW-1133">Transmembrane helix</keyword>
<organism evidence="2 3">
    <name type="scientific">Flavobacterium aquicola</name>
    <dbReference type="NCBI Taxonomy" id="1682742"/>
    <lineage>
        <taxon>Bacteria</taxon>
        <taxon>Pseudomonadati</taxon>
        <taxon>Bacteroidota</taxon>
        <taxon>Flavobacteriia</taxon>
        <taxon>Flavobacteriales</taxon>
        <taxon>Flavobacteriaceae</taxon>
        <taxon>Flavobacterium</taxon>
    </lineage>
</organism>
<proteinExistence type="predicted"/>
<evidence type="ECO:0000256" key="1">
    <source>
        <dbReference type="SAM" id="Phobius"/>
    </source>
</evidence>
<dbReference type="Proteomes" id="UP000257136">
    <property type="component" value="Unassembled WGS sequence"/>
</dbReference>
<dbReference type="EMBL" id="QUNI01000005">
    <property type="protein sequence ID" value="REG99123.1"/>
    <property type="molecule type" value="Genomic_DNA"/>
</dbReference>
<protein>
    <submittedName>
        <fullName evidence="2">Uncharacterized protein</fullName>
    </submittedName>
</protein>
<reference evidence="2 3" key="1">
    <citation type="submission" date="2018-08" db="EMBL/GenBank/DDBJ databases">
        <title>Genomic Encyclopedia of Archaeal and Bacterial Type Strains, Phase II (KMG-II): from individual species to whole genera.</title>
        <authorList>
            <person name="Goeker M."/>
        </authorList>
    </citation>
    <scope>NUCLEOTIDE SEQUENCE [LARGE SCALE GENOMIC DNA]</scope>
    <source>
        <strain evidence="2 3">DSM 100880</strain>
    </source>
</reference>
<comment type="caution">
    <text evidence="2">The sequence shown here is derived from an EMBL/GenBank/DDBJ whole genome shotgun (WGS) entry which is preliminary data.</text>
</comment>
<feature type="transmembrane region" description="Helical" evidence="1">
    <location>
        <begin position="15"/>
        <end position="33"/>
    </location>
</feature>
<dbReference type="AlphaFoldDB" id="A0A3E0EN35"/>
<sequence length="49" mass="6046">MKFLIDIYNILMKLIKIWGIAAVYYGIILRMFWQRRSSNQKRLMSIFVY</sequence>
<name>A0A3E0EN35_9FLAO</name>
<gene>
    <name evidence="2" type="ORF">C8P67_105293</name>
</gene>
<keyword evidence="1" id="KW-0812">Transmembrane</keyword>
<accession>A0A3E0EN35</accession>
<evidence type="ECO:0000313" key="3">
    <source>
        <dbReference type="Proteomes" id="UP000257136"/>
    </source>
</evidence>
<keyword evidence="1" id="KW-0472">Membrane</keyword>
<keyword evidence="3" id="KW-1185">Reference proteome</keyword>